<reference evidence="1" key="1">
    <citation type="submission" date="2021-05" db="EMBL/GenBank/DDBJ databases">
        <authorList>
            <person name="Pan Q."/>
            <person name="Jouanno E."/>
            <person name="Zahm M."/>
            <person name="Klopp C."/>
            <person name="Cabau C."/>
            <person name="Louis A."/>
            <person name="Berthelot C."/>
            <person name="Parey E."/>
            <person name="Roest Crollius H."/>
            <person name="Montfort J."/>
            <person name="Robinson-Rechavi M."/>
            <person name="Bouchez O."/>
            <person name="Lampietro C."/>
            <person name="Lopez Roques C."/>
            <person name="Donnadieu C."/>
            <person name="Postlethwait J."/>
            <person name="Bobe J."/>
            <person name="Dillon D."/>
            <person name="Chandos A."/>
            <person name="von Hippel F."/>
            <person name="Guiguen Y."/>
        </authorList>
    </citation>
    <scope>NUCLEOTIDE SEQUENCE</scope>
    <source>
        <strain evidence="1">YG-Jan2019</strain>
    </source>
</reference>
<proteinExistence type="predicted"/>
<keyword evidence="2" id="KW-1185">Reference proteome</keyword>
<gene>
    <name evidence="1" type="ORF">DPEC_G00172960</name>
</gene>
<protein>
    <submittedName>
        <fullName evidence="1">Uncharacterized protein</fullName>
    </submittedName>
</protein>
<evidence type="ECO:0000313" key="1">
    <source>
        <dbReference type="EMBL" id="KAJ8001778.1"/>
    </source>
</evidence>
<name>A0ACC2GE57_DALPE</name>
<accession>A0ACC2GE57</accession>
<evidence type="ECO:0000313" key="2">
    <source>
        <dbReference type="Proteomes" id="UP001157502"/>
    </source>
</evidence>
<dbReference type="Proteomes" id="UP001157502">
    <property type="component" value="Chromosome 14"/>
</dbReference>
<comment type="caution">
    <text evidence="1">The sequence shown here is derived from an EMBL/GenBank/DDBJ whole genome shotgun (WGS) entry which is preliminary data.</text>
</comment>
<dbReference type="EMBL" id="CM055741">
    <property type="protein sequence ID" value="KAJ8001778.1"/>
    <property type="molecule type" value="Genomic_DNA"/>
</dbReference>
<sequence length="180" mass="19445">MPGGGRALAWRRAAERLTRPHPRHRKGLLTSLIMGDFDLVLKCWGPIEADYPKNGALVLIRLFTDHPETQKLFPKFVGIAKGDLAGNAAVAAHGAVVLKKLGELLKAKGDHAAILKPLATSHAKEHKIPLKNFKLITDAVCKVMGEKAALDAAGQDALRRVMGVVVADMEKTYKELGFVG</sequence>
<organism evidence="1 2">
    <name type="scientific">Dallia pectoralis</name>
    <name type="common">Alaska blackfish</name>
    <dbReference type="NCBI Taxonomy" id="75939"/>
    <lineage>
        <taxon>Eukaryota</taxon>
        <taxon>Metazoa</taxon>
        <taxon>Chordata</taxon>
        <taxon>Craniata</taxon>
        <taxon>Vertebrata</taxon>
        <taxon>Euteleostomi</taxon>
        <taxon>Actinopterygii</taxon>
        <taxon>Neopterygii</taxon>
        <taxon>Teleostei</taxon>
        <taxon>Protacanthopterygii</taxon>
        <taxon>Esociformes</taxon>
        <taxon>Umbridae</taxon>
        <taxon>Dallia</taxon>
    </lineage>
</organism>